<organism evidence="3 4">
    <name type="scientific">Pseudomonas indica</name>
    <dbReference type="NCBI Taxonomy" id="137658"/>
    <lineage>
        <taxon>Bacteria</taxon>
        <taxon>Pseudomonadati</taxon>
        <taxon>Pseudomonadota</taxon>
        <taxon>Gammaproteobacteria</taxon>
        <taxon>Pseudomonadales</taxon>
        <taxon>Pseudomonadaceae</taxon>
        <taxon>Pseudomonas</taxon>
    </lineage>
</organism>
<dbReference type="InterPro" id="IPR027417">
    <property type="entry name" value="P-loop_NTPase"/>
</dbReference>
<dbReference type="Gene3D" id="3.40.50.300">
    <property type="entry name" value="P-loop containing nucleotide triphosphate hydrolases"/>
    <property type="match status" value="1"/>
</dbReference>
<dbReference type="GO" id="GO:0005737">
    <property type="term" value="C:cytoplasm"/>
    <property type="evidence" value="ECO:0007669"/>
    <property type="project" value="TreeGrafter"/>
</dbReference>
<dbReference type="PANTHER" id="PTHR12169">
    <property type="entry name" value="ATPASE N2B"/>
    <property type="match status" value="1"/>
</dbReference>
<dbReference type="GO" id="GO:0005524">
    <property type="term" value="F:ATP binding"/>
    <property type="evidence" value="ECO:0007669"/>
    <property type="project" value="UniProtKB-KW"/>
</dbReference>
<dbReference type="STRING" id="137658.SAMN05216186_110158"/>
<proteinExistence type="predicted"/>
<keyword evidence="1" id="KW-0547">Nucleotide-binding</keyword>
<dbReference type="GO" id="GO:0032153">
    <property type="term" value="C:cell division site"/>
    <property type="evidence" value="ECO:0007669"/>
    <property type="project" value="TreeGrafter"/>
</dbReference>
<evidence type="ECO:0000256" key="1">
    <source>
        <dbReference type="ARBA" id="ARBA00022741"/>
    </source>
</evidence>
<keyword evidence="2" id="KW-0067">ATP-binding</keyword>
<accession>A0A1G9ERU1</accession>
<evidence type="ECO:0000313" key="3">
    <source>
        <dbReference type="EMBL" id="SDK78804.1"/>
    </source>
</evidence>
<gene>
    <name evidence="3" type="ORF">SAMN05216186_110158</name>
</gene>
<keyword evidence="3" id="KW-0131">Cell cycle</keyword>
<dbReference type="AlphaFoldDB" id="A0A1G9ERU1"/>
<dbReference type="Proteomes" id="UP000198706">
    <property type="component" value="Unassembled WGS sequence"/>
</dbReference>
<evidence type="ECO:0000256" key="2">
    <source>
        <dbReference type="ARBA" id="ARBA00022840"/>
    </source>
</evidence>
<dbReference type="InterPro" id="IPR005654">
    <property type="entry name" value="ATPase_AFG1-like"/>
</dbReference>
<sequence length="338" mass="37885">MALEARGYRADGAQQAAIDHLGSWLESHLAGHRGWLRRVPAGVYLWGGVGRGKSFLMDAFFAAAPVQAKRRVHFHAFLQELQARMLAFSGQADPLTKAARALAAELRLLCFDEFHVHDIGDAMLLGRLLAVLVEEGVGLVCTSNYHPDGLCPNPLYRERFEPAIRLLEKRFDVLSVDGGEDYRQRSTALEAWGSYGWPLAAGDDWPGRQLELTTAAERDLTLEVNYHPLQVMAREDDRAWLEFDALFRQPHSSADFLWLCQRFRRIAIGTVPWLDGEGIDVQQRFLSFIDIAYDSGVRLVLGCAADLDTLCAGKAPQDYARTRSRLRQLQPVNLSPDP</sequence>
<dbReference type="GO" id="GO:0016887">
    <property type="term" value="F:ATP hydrolysis activity"/>
    <property type="evidence" value="ECO:0007669"/>
    <property type="project" value="InterPro"/>
</dbReference>
<keyword evidence="3" id="KW-0132">Cell division</keyword>
<protein>
    <submittedName>
        <fullName evidence="3">Cell division protein ZapE</fullName>
    </submittedName>
</protein>
<dbReference type="EMBL" id="FNFD01000010">
    <property type="protein sequence ID" value="SDK78804.1"/>
    <property type="molecule type" value="Genomic_DNA"/>
</dbReference>
<dbReference type="PANTHER" id="PTHR12169:SF6">
    <property type="entry name" value="AFG1-LIKE ATPASE"/>
    <property type="match status" value="1"/>
</dbReference>
<dbReference type="Pfam" id="PF03969">
    <property type="entry name" value="AFG1_ATPase"/>
    <property type="match status" value="1"/>
</dbReference>
<dbReference type="SUPFAM" id="SSF52540">
    <property type="entry name" value="P-loop containing nucleoside triphosphate hydrolases"/>
    <property type="match status" value="1"/>
</dbReference>
<dbReference type="GO" id="GO:0051301">
    <property type="term" value="P:cell division"/>
    <property type="evidence" value="ECO:0007669"/>
    <property type="project" value="UniProtKB-KW"/>
</dbReference>
<keyword evidence="4" id="KW-1185">Reference proteome</keyword>
<evidence type="ECO:0000313" key="4">
    <source>
        <dbReference type="Proteomes" id="UP000198706"/>
    </source>
</evidence>
<name>A0A1G9ERU1_9PSED</name>
<dbReference type="NCBIfam" id="NF040713">
    <property type="entry name" value="ZapE"/>
    <property type="match status" value="1"/>
</dbReference>
<reference evidence="3 4" key="1">
    <citation type="submission" date="2016-10" db="EMBL/GenBank/DDBJ databases">
        <authorList>
            <person name="de Groot N.N."/>
        </authorList>
    </citation>
    <scope>NUCLEOTIDE SEQUENCE [LARGE SCALE GENOMIC DNA]</scope>
    <source>
        <strain evidence="3 4">JCM 21544</strain>
    </source>
</reference>